<sequence length="261" mass="30270">MENSFLEQYYNLYDEDGRLASKHGKVEFITTMKYIHDYVKPGAKVLEVGAGTGRYSIALSREGYQVQAMELIEHNIEVFKSKLTDNEHIDIKQGNALDLSVYDNNSFDAVLILGPMYHLYNEEDKVQVLNEAKRILKKDGYIFVAYCMNEPTIIQWAFADDGNNMLESLSNNMLTDDFACISKPADLFELVRVEDIERLSEKCELTRIKFIGTDMFSNYIKERIEEWSDEVYEIYLKYHFSICERSDVIGLSNHTLDILVK</sequence>
<dbReference type="EMBL" id="QSFO01000019">
    <property type="protein sequence ID" value="RHA52091.1"/>
    <property type="molecule type" value="Genomic_DNA"/>
</dbReference>
<dbReference type="Pfam" id="PF08241">
    <property type="entry name" value="Methyltransf_11"/>
    <property type="match status" value="1"/>
</dbReference>
<name>A0A413RUU2_9FIRM</name>
<gene>
    <name evidence="2" type="ORF">DW929_11790</name>
</gene>
<feature type="domain" description="Methyltransferase type 11" evidence="1">
    <location>
        <begin position="46"/>
        <end position="144"/>
    </location>
</feature>
<dbReference type="InterPro" id="IPR013216">
    <property type="entry name" value="Methyltransf_11"/>
</dbReference>
<dbReference type="Gene3D" id="3.40.50.150">
    <property type="entry name" value="Vaccinia Virus protein VP39"/>
    <property type="match status" value="1"/>
</dbReference>
<proteinExistence type="predicted"/>
<keyword evidence="2" id="KW-0489">Methyltransferase</keyword>
<keyword evidence="2" id="KW-0808">Transferase</keyword>
<dbReference type="GO" id="GO:0008757">
    <property type="term" value="F:S-adenosylmethionine-dependent methyltransferase activity"/>
    <property type="evidence" value="ECO:0007669"/>
    <property type="project" value="InterPro"/>
</dbReference>
<comment type="caution">
    <text evidence="2">The sequence shown here is derived from an EMBL/GenBank/DDBJ whole genome shotgun (WGS) entry which is preliminary data.</text>
</comment>
<organism evidence="2 3">
    <name type="scientific">Eubacterium ventriosum</name>
    <dbReference type="NCBI Taxonomy" id="39496"/>
    <lineage>
        <taxon>Bacteria</taxon>
        <taxon>Bacillati</taxon>
        <taxon>Bacillota</taxon>
        <taxon>Clostridia</taxon>
        <taxon>Eubacteriales</taxon>
        <taxon>Eubacteriaceae</taxon>
        <taxon>Eubacterium</taxon>
    </lineage>
</organism>
<protein>
    <submittedName>
        <fullName evidence="2">Class I SAM-dependent methyltransferase</fullName>
    </submittedName>
</protein>
<dbReference type="SUPFAM" id="SSF53335">
    <property type="entry name" value="S-adenosyl-L-methionine-dependent methyltransferases"/>
    <property type="match status" value="1"/>
</dbReference>
<evidence type="ECO:0000259" key="1">
    <source>
        <dbReference type="Pfam" id="PF08241"/>
    </source>
</evidence>
<dbReference type="Proteomes" id="UP000284598">
    <property type="component" value="Unassembled WGS sequence"/>
</dbReference>
<evidence type="ECO:0000313" key="2">
    <source>
        <dbReference type="EMBL" id="RHA52091.1"/>
    </source>
</evidence>
<reference evidence="2 3" key="1">
    <citation type="submission" date="2018-08" db="EMBL/GenBank/DDBJ databases">
        <title>A genome reference for cultivated species of the human gut microbiota.</title>
        <authorList>
            <person name="Zou Y."/>
            <person name="Xue W."/>
            <person name="Luo G."/>
        </authorList>
    </citation>
    <scope>NUCLEOTIDE SEQUENCE [LARGE SCALE GENOMIC DNA]</scope>
    <source>
        <strain evidence="2 3">AM43-2</strain>
    </source>
</reference>
<accession>A0A413RUU2</accession>
<dbReference type="GO" id="GO:0032259">
    <property type="term" value="P:methylation"/>
    <property type="evidence" value="ECO:0007669"/>
    <property type="project" value="UniProtKB-KW"/>
</dbReference>
<dbReference type="InterPro" id="IPR029063">
    <property type="entry name" value="SAM-dependent_MTases_sf"/>
</dbReference>
<dbReference type="AlphaFoldDB" id="A0A413RUU2"/>
<dbReference type="CDD" id="cd02440">
    <property type="entry name" value="AdoMet_MTases"/>
    <property type="match status" value="1"/>
</dbReference>
<evidence type="ECO:0000313" key="3">
    <source>
        <dbReference type="Proteomes" id="UP000284598"/>
    </source>
</evidence>